<dbReference type="EMBL" id="CP123872">
    <property type="protein sequence ID" value="WND01858.1"/>
    <property type="molecule type" value="Genomic_DNA"/>
</dbReference>
<keyword evidence="2" id="KW-0732">Signal</keyword>
<organism evidence="3 4">
    <name type="scientific">Temperatibacter marinus</name>
    <dbReference type="NCBI Taxonomy" id="1456591"/>
    <lineage>
        <taxon>Bacteria</taxon>
        <taxon>Pseudomonadati</taxon>
        <taxon>Pseudomonadota</taxon>
        <taxon>Alphaproteobacteria</taxon>
        <taxon>Kordiimonadales</taxon>
        <taxon>Temperatibacteraceae</taxon>
        <taxon>Temperatibacter</taxon>
    </lineage>
</organism>
<dbReference type="Pfam" id="PF09912">
    <property type="entry name" value="DUF2141"/>
    <property type="match status" value="1"/>
</dbReference>
<proteinExistence type="predicted"/>
<evidence type="ECO:0000313" key="4">
    <source>
        <dbReference type="Proteomes" id="UP001268683"/>
    </source>
</evidence>
<dbReference type="KEGG" id="tmk:QGN29_09875"/>
<keyword evidence="4" id="KW-1185">Reference proteome</keyword>
<dbReference type="RefSeq" id="WP_310797688.1">
    <property type="nucleotide sequence ID" value="NZ_CP123872.1"/>
</dbReference>
<sequence length="178" mass="19471">MKATGNIFLSLSITAGLLLFGAWSASLAHQDTEATEDKKSSPQSSPHIKPPSVDDAELPAEGVTVTIKGIENSTGKIIVMIFNEKNSYAAYDFNKAVGYREIAPQKGKIMLAFPELKQGPYAVVLFHDENENYDLDMRGDYPLEGYGTSGARDAYDQPSFKKAAQKGPKIVVTVYYLK</sequence>
<name>A0AA52EDV0_9PROT</name>
<feature type="signal peptide" evidence="2">
    <location>
        <begin position="1"/>
        <end position="28"/>
    </location>
</feature>
<feature type="chain" id="PRO_5041439049" evidence="2">
    <location>
        <begin position="29"/>
        <end position="178"/>
    </location>
</feature>
<accession>A0AA52EDV0</accession>
<dbReference type="AlphaFoldDB" id="A0AA52EDV0"/>
<protein>
    <submittedName>
        <fullName evidence="3">DUF2141 domain-containing protein</fullName>
    </submittedName>
</protein>
<evidence type="ECO:0000256" key="2">
    <source>
        <dbReference type="SAM" id="SignalP"/>
    </source>
</evidence>
<dbReference type="Proteomes" id="UP001268683">
    <property type="component" value="Chromosome"/>
</dbReference>
<evidence type="ECO:0000256" key="1">
    <source>
        <dbReference type="SAM" id="MobiDB-lite"/>
    </source>
</evidence>
<reference evidence="3" key="1">
    <citation type="submission" date="2023-04" db="EMBL/GenBank/DDBJ databases">
        <title>Complete genome sequence of Temperatibacter marinus.</title>
        <authorList>
            <person name="Rong J.-C."/>
            <person name="Yi M.-L."/>
            <person name="Zhao Q."/>
        </authorList>
    </citation>
    <scope>NUCLEOTIDE SEQUENCE</scope>
    <source>
        <strain evidence="3">NBRC 110045</strain>
    </source>
</reference>
<evidence type="ECO:0000313" key="3">
    <source>
        <dbReference type="EMBL" id="WND01858.1"/>
    </source>
</evidence>
<feature type="compositionally biased region" description="Basic and acidic residues" evidence="1">
    <location>
        <begin position="31"/>
        <end position="40"/>
    </location>
</feature>
<dbReference type="InterPro" id="IPR018673">
    <property type="entry name" value="DUF2141"/>
</dbReference>
<feature type="region of interest" description="Disordered" evidence="1">
    <location>
        <begin position="31"/>
        <end position="56"/>
    </location>
</feature>
<gene>
    <name evidence="3" type="ORF">QGN29_09875</name>
</gene>